<evidence type="ECO:0000256" key="1">
    <source>
        <dbReference type="SAM" id="SignalP"/>
    </source>
</evidence>
<dbReference type="NCBIfam" id="NF041384">
    <property type="entry name" value="YHS_seleno_dom"/>
    <property type="match status" value="1"/>
</dbReference>
<keyword evidence="4" id="KW-1185">Reference proteome</keyword>
<protein>
    <submittedName>
        <fullName evidence="3">YHS domain-containing protein</fullName>
    </submittedName>
</protein>
<proteinExistence type="predicted"/>
<feature type="domain" description="YHS" evidence="2">
    <location>
        <begin position="50"/>
        <end position="96"/>
    </location>
</feature>
<organism evidence="3 4">
    <name type="scientific">Novosphingobium silvae</name>
    <dbReference type="NCBI Taxonomy" id="2692619"/>
    <lineage>
        <taxon>Bacteria</taxon>
        <taxon>Pseudomonadati</taxon>
        <taxon>Pseudomonadota</taxon>
        <taxon>Alphaproteobacteria</taxon>
        <taxon>Sphingomonadales</taxon>
        <taxon>Sphingomonadaceae</taxon>
        <taxon>Novosphingobium</taxon>
    </lineage>
</organism>
<reference evidence="3 4" key="1">
    <citation type="submission" date="2019-12" db="EMBL/GenBank/DDBJ databases">
        <authorList>
            <person name="Feng G."/>
            <person name="Zhu H."/>
        </authorList>
    </citation>
    <scope>NUCLEOTIDE SEQUENCE [LARGE SCALE GENOMIC DNA]</scope>
    <source>
        <strain evidence="3 4">FGD1</strain>
    </source>
</reference>
<evidence type="ECO:0000313" key="3">
    <source>
        <dbReference type="EMBL" id="MYL99868.1"/>
    </source>
</evidence>
<dbReference type="Pfam" id="PF04945">
    <property type="entry name" value="YHS"/>
    <property type="match status" value="1"/>
</dbReference>
<feature type="signal peptide" evidence="1">
    <location>
        <begin position="1"/>
        <end position="29"/>
    </location>
</feature>
<dbReference type="InterPro" id="IPR007029">
    <property type="entry name" value="YHS_dom"/>
</dbReference>
<dbReference type="AlphaFoldDB" id="A0A7X4GJM3"/>
<feature type="chain" id="PRO_5030900319" evidence="1">
    <location>
        <begin position="30"/>
        <end position="157"/>
    </location>
</feature>
<evidence type="ECO:0000313" key="4">
    <source>
        <dbReference type="Proteomes" id="UP000465810"/>
    </source>
</evidence>
<name>A0A7X4GJM3_9SPHN</name>
<comment type="caution">
    <text evidence="3">The sequence shown here is derived from an EMBL/GenBank/DDBJ whole genome shotgun (WGS) entry which is preliminary data.</text>
</comment>
<keyword evidence="1" id="KW-0732">Signal</keyword>
<dbReference type="Proteomes" id="UP000465810">
    <property type="component" value="Unassembled WGS sequence"/>
</dbReference>
<evidence type="ECO:0000259" key="2">
    <source>
        <dbReference type="Pfam" id="PF04945"/>
    </source>
</evidence>
<gene>
    <name evidence="3" type="ORF">GR702_19085</name>
</gene>
<accession>A0A7X4GJM3</accession>
<sequence>MNPMRTPKLFAFIATGLMAAAALPSVAHAKTDAVYTGTFSNVALDGYDSVGYFTQGRPVLGNAQFKTVYKGAEFRFASAANLAKFKANPAAYAPQYGGYCAWAVSQGYTASGDPKVWKIVGGKLYVNYNREIGNKWEKNIPGFIASANKNWPKILAS</sequence>
<dbReference type="EMBL" id="WVTD01000022">
    <property type="protein sequence ID" value="MYL99868.1"/>
    <property type="molecule type" value="Genomic_DNA"/>
</dbReference>